<dbReference type="Gene3D" id="3.90.470.10">
    <property type="entry name" value="Ribosomal protein L22/L17"/>
    <property type="match status" value="1"/>
</dbReference>
<keyword evidence="3 7" id="KW-0694">RNA-binding</keyword>
<dbReference type="NCBIfam" id="TIGR01044">
    <property type="entry name" value="rplV_bact"/>
    <property type="match status" value="1"/>
</dbReference>
<evidence type="ECO:0000313" key="12">
    <source>
        <dbReference type="Proteomes" id="UP000451233"/>
    </source>
</evidence>
<proteinExistence type="inferred from homology"/>
<organism evidence="11 12">
    <name type="scientific">Hufsiella ginkgonis</name>
    <dbReference type="NCBI Taxonomy" id="2695274"/>
    <lineage>
        <taxon>Bacteria</taxon>
        <taxon>Pseudomonadati</taxon>
        <taxon>Bacteroidota</taxon>
        <taxon>Sphingobacteriia</taxon>
        <taxon>Sphingobacteriales</taxon>
        <taxon>Sphingobacteriaceae</taxon>
        <taxon>Hufsiella</taxon>
    </lineage>
</organism>
<dbReference type="CDD" id="cd00336">
    <property type="entry name" value="Ribosomal_L22"/>
    <property type="match status" value="1"/>
</dbReference>
<comment type="function">
    <text evidence="7">The globular domain of the protein is located near the polypeptide exit tunnel on the outside of the subunit, while an extended beta-hairpin is found that lines the wall of the exit tunnel in the center of the 70S ribosome.</text>
</comment>
<comment type="caution">
    <text evidence="11">The sequence shown here is derived from an EMBL/GenBank/DDBJ whole genome shotgun (WGS) entry which is preliminary data.</text>
</comment>
<dbReference type="GO" id="GO:0022625">
    <property type="term" value="C:cytosolic large ribosomal subunit"/>
    <property type="evidence" value="ECO:0007669"/>
    <property type="project" value="TreeGrafter"/>
</dbReference>
<evidence type="ECO:0000256" key="10">
    <source>
        <dbReference type="RuleBase" id="RU004008"/>
    </source>
</evidence>
<dbReference type="Proteomes" id="UP000451233">
    <property type="component" value="Unassembled WGS sequence"/>
</dbReference>
<sequence length="145" mass="16460">MEATNKIKRSVLIRQRKEQEKAQTGGASVATLQNCPTSPRKMRLVVDMIRGERVEKALAILKFTNKEAAARVEKLLFSAIKNWEAKNEGLKYEDQELYVKTISVGGGRQLKRLRPAPQGRGYRIRKRSNHVTLIVDSKNIESQAK</sequence>
<dbReference type="InterPro" id="IPR036394">
    <property type="entry name" value="Ribosomal_uL22_sf"/>
</dbReference>
<name>A0A7K1XYR0_9SPHI</name>
<dbReference type="RefSeq" id="WP_160907150.1">
    <property type="nucleotide sequence ID" value="NZ_WVHS01000003.1"/>
</dbReference>
<dbReference type="Pfam" id="PF00237">
    <property type="entry name" value="Ribosomal_L22"/>
    <property type="match status" value="1"/>
</dbReference>
<keyword evidence="2 7" id="KW-0699">rRNA-binding</keyword>
<protein>
    <recommendedName>
        <fullName evidence="6 7">Large ribosomal subunit protein uL22</fullName>
    </recommendedName>
</protein>
<reference evidence="11 12" key="1">
    <citation type="submission" date="2019-11" db="EMBL/GenBank/DDBJ databases">
        <title>Pedobacter sp. HMF7056 Genome sequencing and assembly.</title>
        <authorList>
            <person name="Kang H."/>
            <person name="Kim H."/>
            <person name="Joh K."/>
        </authorList>
    </citation>
    <scope>NUCLEOTIDE SEQUENCE [LARGE SCALE GENOMIC DNA]</scope>
    <source>
        <strain evidence="11 12">HMF7056</strain>
    </source>
</reference>
<evidence type="ECO:0000256" key="3">
    <source>
        <dbReference type="ARBA" id="ARBA00022884"/>
    </source>
</evidence>
<dbReference type="AlphaFoldDB" id="A0A7K1XYR0"/>
<dbReference type="EMBL" id="WVHS01000003">
    <property type="protein sequence ID" value="MXV16131.1"/>
    <property type="molecule type" value="Genomic_DNA"/>
</dbReference>
<dbReference type="PANTHER" id="PTHR13501">
    <property type="entry name" value="CHLOROPLAST 50S RIBOSOMAL PROTEIN L22-RELATED"/>
    <property type="match status" value="1"/>
</dbReference>
<dbReference type="PANTHER" id="PTHR13501:SF8">
    <property type="entry name" value="LARGE RIBOSOMAL SUBUNIT PROTEIN UL22M"/>
    <property type="match status" value="1"/>
</dbReference>
<evidence type="ECO:0000256" key="5">
    <source>
        <dbReference type="ARBA" id="ARBA00023274"/>
    </source>
</evidence>
<dbReference type="GO" id="GO:0003735">
    <property type="term" value="F:structural constituent of ribosome"/>
    <property type="evidence" value="ECO:0007669"/>
    <property type="project" value="InterPro"/>
</dbReference>
<comment type="function">
    <text evidence="7 10">This protein binds specifically to 23S rRNA; its binding is stimulated by other ribosomal proteins, e.g., L4, L17, and L20. It is important during the early stages of 50S assembly. It makes multiple contacts with different domains of the 23S rRNA in the assembled 50S subunit and ribosome.</text>
</comment>
<dbReference type="InterPro" id="IPR005727">
    <property type="entry name" value="Ribosomal_uL22_bac/chlpt-type"/>
</dbReference>
<evidence type="ECO:0000256" key="9">
    <source>
        <dbReference type="RuleBase" id="RU004006"/>
    </source>
</evidence>
<evidence type="ECO:0000256" key="2">
    <source>
        <dbReference type="ARBA" id="ARBA00022730"/>
    </source>
</evidence>
<dbReference type="GO" id="GO:0006412">
    <property type="term" value="P:translation"/>
    <property type="evidence" value="ECO:0007669"/>
    <property type="project" value="UniProtKB-UniRule"/>
</dbReference>
<comment type="subunit">
    <text evidence="7 9">Part of the 50S ribosomal subunit.</text>
</comment>
<dbReference type="InterPro" id="IPR047867">
    <property type="entry name" value="Ribosomal_uL22_bac/org-type"/>
</dbReference>
<keyword evidence="12" id="KW-1185">Reference proteome</keyword>
<evidence type="ECO:0000256" key="4">
    <source>
        <dbReference type="ARBA" id="ARBA00022980"/>
    </source>
</evidence>
<comment type="similarity">
    <text evidence="1 7 8">Belongs to the universal ribosomal protein uL22 family.</text>
</comment>
<dbReference type="HAMAP" id="MF_01331_B">
    <property type="entry name" value="Ribosomal_uL22_B"/>
    <property type="match status" value="1"/>
</dbReference>
<dbReference type="SUPFAM" id="SSF54843">
    <property type="entry name" value="Ribosomal protein L22"/>
    <property type="match status" value="1"/>
</dbReference>
<evidence type="ECO:0000256" key="8">
    <source>
        <dbReference type="RuleBase" id="RU004005"/>
    </source>
</evidence>
<accession>A0A7K1XYR0</accession>
<evidence type="ECO:0000313" key="11">
    <source>
        <dbReference type="EMBL" id="MXV16131.1"/>
    </source>
</evidence>
<evidence type="ECO:0000256" key="7">
    <source>
        <dbReference type="HAMAP-Rule" id="MF_01331"/>
    </source>
</evidence>
<keyword evidence="5 7" id="KW-0687">Ribonucleoprotein</keyword>
<evidence type="ECO:0000256" key="6">
    <source>
        <dbReference type="ARBA" id="ARBA00035207"/>
    </source>
</evidence>
<dbReference type="GO" id="GO:0019843">
    <property type="term" value="F:rRNA binding"/>
    <property type="evidence" value="ECO:0007669"/>
    <property type="project" value="UniProtKB-UniRule"/>
</dbReference>
<dbReference type="InterPro" id="IPR001063">
    <property type="entry name" value="Ribosomal_uL22"/>
</dbReference>
<keyword evidence="4 7" id="KW-0689">Ribosomal protein</keyword>
<evidence type="ECO:0000256" key="1">
    <source>
        <dbReference type="ARBA" id="ARBA00009451"/>
    </source>
</evidence>
<gene>
    <name evidence="7 11" type="primary">rplV</name>
    <name evidence="11" type="ORF">GS398_12520</name>
</gene>